<reference evidence="1 2" key="1">
    <citation type="journal article" date="2000" name="Nature">
        <title>The genome sequence of the plant pathogen Xylella fastidiosa.</title>
        <authorList>
            <person name="Simpson A.J."/>
            <person name="Reinach F.C."/>
            <person name="Arruda P."/>
            <person name="Abreu F.A."/>
            <person name="Acencio M."/>
            <person name="Alvarenga R."/>
            <person name="Alves L.M."/>
            <person name="Araya J.E."/>
            <person name="Baia G.S."/>
            <person name="Baptista C.S."/>
            <person name="Barros M.H."/>
            <person name="Bonaccorsi E.D."/>
            <person name="Bordin S."/>
            <person name="Bove J.M."/>
            <person name="Briones M.R."/>
            <person name="Bueno M.R."/>
            <person name="Camargo A.A."/>
            <person name="Camargo L.E."/>
            <person name="Carraro D.M."/>
            <person name="Carrer H."/>
            <person name="Colauto N.B."/>
            <person name="Colombo C."/>
            <person name="Costa F.F."/>
            <person name="Costa M.C."/>
            <person name="Costa-Neto C.M."/>
            <person name="Coutinho L.L."/>
            <person name="Cristofani M."/>
            <person name="Dias-Neto E."/>
            <person name="Docena C."/>
            <person name="El-Dorry H."/>
            <person name="Facincani A.P."/>
            <person name="Ferreira A.J."/>
            <person name="Ferreira V.C."/>
            <person name="Ferro J.A."/>
            <person name="Fraga J.S."/>
            <person name="Franca S.C."/>
            <person name="Franco M.C."/>
            <person name="Frohme M."/>
            <person name="Furlan L.R."/>
            <person name="Garnier M."/>
            <person name="Goldman G.H."/>
            <person name="Goldman M.H."/>
            <person name="Gomes S.L."/>
            <person name="Gruber A."/>
            <person name="Ho P.L."/>
            <person name="Hoheisel J.D."/>
            <person name="Junqueira M.L."/>
            <person name="Kemper E.L."/>
            <person name="Kitajima J.P."/>
            <person name="Krieger J.E."/>
            <person name="Kuramae E.E."/>
            <person name="Laigret F."/>
            <person name="Lambais M.R."/>
            <person name="Leite L.C."/>
            <person name="Lemos E.G."/>
            <person name="Lemos M.V."/>
            <person name="Lopes S.A."/>
            <person name="Lopes C.R."/>
            <person name="Machado J.A."/>
            <person name="Machado M.A."/>
            <person name="Madeira A.M."/>
            <person name="Madeira H.M."/>
            <person name="Marino C.L."/>
            <person name="Marques M.V."/>
            <person name="Martins E.A."/>
            <person name="Martins E.M."/>
            <person name="Matsukuma A.Y."/>
            <person name="Menck C.F."/>
            <person name="Miracca E.C."/>
            <person name="Miyaki C.Y."/>
            <person name="Monteriro-Vitorello C.B."/>
            <person name="Moon D.H."/>
            <person name="Nagai M.A."/>
            <person name="Nascimento A.L."/>
            <person name="Netto L.E."/>
            <person name="Nhani A.Jr."/>
            <person name="Nobrega F.G."/>
            <person name="Nunes L.R."/>
            <person name="Oliveira M.A."/>
            <person name="de Oliveira M.C."/>
            <person name="de Oliveira R.C."/>
            <person name="Palmieri D.A."/>
            <person name="Paris A."/>
            <person name="Peixoto B.R."/>
            <person name="Pereira G.A."/>
            <person name="Pereira H.A.Jr."/>
            <person name="Pesquero J.B."/>
            <person name="Quaggio R.B."/>
            <person name="Roberto P.G."/>
            <person name="Rodrigues V."/>
            <person name="de M Rosa A.J."/>
            <person name="de Rosa V.E.Jr."/>
            <person name="de Sa R.G."/>
            <person name="Santelli R.V."/>
            <person name="Sawasaki H.E."/>
            <person name="da Silva A.C."/>
            <person name="da Silva A.M."/>
            <person name="da Silva F.R."/>
            <person name="da Silva W.A.Jr."/>
            <person name="da Silveira J.F."/>
            <person name="Silvestri M.L."/>
            <person name="Siqueira W.J."/>
            <person name="de Souza A.A."/>
            <person name="de Souza A.P."/>
            <person name="Terenzi M.F."/>
            <person name="Truffi D."/>
            <person name="Tsai S.M."/>
            <person name="Tsuhako M.H."/>
            <person name="Vallada H."/>
            <person name="Van Sluys M.A."/>
            <person name="Verjovski-Almeida S."/>
            <person name="Vettore A.L."/>
            <person name="Zago M.A."/>
            <person name="Zatz M."/>
            <person name="Meidanis J."/>
            <person name="Setubal J.C."/>
        </authorList>
    </citation>
    <scope>NUCLEOTIDE SEQUENCE [LARGE SCALE GENOMIC DNA]</scope>
    <source>
        <strain evidence="1 2">9a5c</strain>
    </source>
</reference>
<protein>
    <submittedName>
        <fullName evidence="1">Uncharacterized protein</fullName>
    </submittedName>
</protein>
<evidence type="ECO:0000313" key="2">
    <source>
        <dbReference type="Proteomes" id="UP000000812"/>
    </source>
</evidence>
<accession>Q9PDP0</accession>
<organism evidence="1 2">
    <name type="scientific">Xylella fastidiosa (strain 9a5c)</name>
    <dbReference type="NCBI Taxonomy" id="160492"/>
    <lineage>
        <taxon>Bacteria</taxon>
        <taxon>Pseudomonadati</taxon>
        <taxon>Pseudomonadota</taxon>
        <taxon>Gammaproteobacteria</taxon>
        <taxon>Lysobacterales</taxon>
        <taxon>Lysobacteraceae</taxon>
        <taxon>Xylella</taxon>
    </lineage>
</organism>
<sequence length="54" mass="6048">MVWMVCRIWCLGDVCQAICVLQNVCVVCGVTWLEGCDVHSVVCLYVCMSVCLYV</sequence>
<dbReference type="Proteomes" id="UP000000812">
    <property type="component" value="Chromosome"/>
</dbReference>
<proteinExistence type="predicted"/>
<evidence type="ECO:0000313" key="1">
    <source>
        <dbReference type="EMBL" id="AAF84148.1"/>
    </source>
</evidence>
<dbReference type="STRING" id="160492.XF_1339"/>
<dbReference type="HOGENOM" id="CLU_3049511_0_0_6"/>
<dbReference type="PIR" id="H82693">
    <property type="entry name" value="H82693"/>
</dbReference>
<dbReference type="AlphaFoldDB" id="Q9PDP0"/>
<dbReference type="KEGG" id="xfa:XF_1339"/>
<gene>
    <name evidence="1" type="ordered locus">XF_1339</name>
</gene>
<dbReference type="EMBL" id="AE003849">
    <property type="protein sequence ID" value="AAF84148.1"/>
    <property type="molecule type" value="Genomic_DNA"/>
</dbReference>
<name>Q9PDP0_XYLFA</name>